<evidence type="ECO:0000313" key="3">
    <source>
        <dbReference type="Proteomes" id="UP001596447"/>
    </source>
</evidence>
<keyword evidence="1" id="KW-1133">Transmembrane helix</keyword>
<dbReference type="EMBL" id="JBHTAR010000011">
    <property type="protein sequence ID" value="MFC7200261.1"/>
    <property type="molecule type" value="Genomic_DNA"/>
</dbReference>
<gene>
    <name evidence="2" type="ORF">ACFQJ9_12710</name>
</gene>
<feature type="transmembrane region" description="Helical" evidence="1">
    <location>
        <begin position="35"/>
        <end position="53"/>
    </location>
</feature>
<proteinExistence type="predicted"/>
<comment type="caution">
    <text evidence="2">The sequence shown here is derived from an EMBL/GenBank/DDBJ whole genome shotgun (WGS) entry which is preliminary data.</text>
</comment>
<dbReference type="Proteomes" id="UP001596447">
    <property type="component" value="Unassembled WGS sequence"/>
</dbReference>
<keyword evidence="1" id="KW-0812">Transmembrane</keyword>
<evidence type="ECO:0000256" key="1">
    <source>
        <dbReference type="SAM" id="Phobius"/>
    </source>
</evidence>
<evidence type="ECO:0000313" key="2">
    <source>
        <dbReference type="EMBL" id="MFC7200261.1"/>
    </source>
</evidence>
<organism evidence="2 3">
    <name type="scientific">Halospeciosus flavus</name>
    <dbReference type="NCBI Taxonomy" id="3032283"/>
    <lineage>
        <taxon>Archaea</taxon>
        <taxon>Methanobacteriati</taxon>
        <taxon>Methanobacteriota</taxon>
        <taxon>Stenosarchaea group</taxon>
        <taxon>Halobacteria</taxon>
        <taxon>Halobacteriales</taxon>
        <taxon>Halobacteriaceae</taxon>
        <taxon>Halospeciosus</taxon>
    </lineage>
</organism>
<name>A0ABD5Z503_9EURY</name>
<dbReference type="AlphaFoldDB" id="A0ABD5Z503"/>
<reference evidence="2 3" key="1">
    <citation type="journal article" date="2019" name="Int. J. Syst. Evol. Microbiol.">
        <title>The Global Catalogue of Microorganisms (GCM) 10K type strain sequencing project: providing services to taxonomists for standard genome sequencing and annotation.</title>
        <authorList>
            <consortium name="The Broad Institute Genomics Platform"/>
            <consortium name="The Broad Institute Genome Sequencing Center for Infectious Disease"/>
            <person name="Wu L."/>
            <person name="Ma J."/>
        </authorList>
    </citation>
    <scope>NUCLEOTIDE SEQUENCE [LARGE SCALE GENOMIC DNA]</scope>
    <source>
        <strain evidence="2 3">XZGYJ-43</strain>
    </source>
</reference>
<accession>A0ABD5Z503</accession>
<sequence>MNTKAALGIVLLVVFGALLLWTTMGDTVNTLSLGLAAVAAVGLSIGTLLVGVSEEGRTV</sequence>
<keyword evidence="1" id="KW-0472">Membrane</keyword>
<dbReference type="RefSeq" id="WP_279527047.1">
    <property type="nucleotide sequence ID" value="NZ_CP122312.1"/>
</dbReference>
<keyword evidence="3" id="KW-1185">Reference proteome</keyword>
<dbReference type="Pfam" id="PF26546">
    <property type="entry name" value="DUF8178"/>
    <property type="match status" value="1"/>
</dbReference>
<dbReference type="InterPro" id="IPR058491">
    <property type="entry name" value="DUF8178"/>
</dbReference>
<protein>
    <submittedName>
        <fullName evidence="2">Uncharacterized protein</fullName>
    </submittedName>
</protein>